<dbReference type="Proteomes" id="UP000434172">
    <property type="component" value="Unassembled WGS sequence"/>
</dbReference>
<evidence type="ECO:0000313" key="2">
    <source>
        <dbReference type="Proteomes" id="UP000434172"/>
    </source>
</evidence>
<comment type="caution">
    <text evidence="1">The sequence shown here is derived from an EMBL/GenBank/DDBJ whole genome shotgun (WGS) entry which is preliminary data.</text>
</comment>
<protein>
    <recommendedName>
        <fullName evidence="3">Short-chain dehydrogenase</fullName>
    </recommendedName>
</protein>
<dbReference type="OrthoDB" id="191139at2759"/>
<organism evidence="1 2">
    <name type="scientific">Colletotrichum asianum</name>
    <dbReference type="NCBI Taxonomy" id="702518"/>
    <lineage>
        <taxon>Eukaryota</taxon>
        <taxon>Fungi</taxon>
        <taxon>Dikarya</taxon>
        <taxon>Ascomycota</taxon>
        <taxon>Pezizomycotina</taxon>
        <taxon>Sordariomycetes</taxon>
        <taxon>Hypocreomycetidae</taxon>
        <taxon>Glomerellales</taxon>
        <taxon>Glomerellaceae</taxon>
        <taxon>Colletotrichum</taxon>
        <taxon>Colletotrichum gloeosporioides species complex</taxon>
    </lineage>
</organism>
<name>A0A8H3WQP3_9PEZI</name>
<dbReference type="EMBL" id="WOWK01000004">
    <property type="protein sequence ID" value="KAF0331264.1"/>
    <property type="molecule type" value="Genomic_DNA"/>
</dbReference>
<sequence length="74" mass="7979">TQHCLPKPSFTEERVGPQNGCVFVVTGGNASVGYELVKLLYITVAMYTVASRSKVSVKNVCCRAWGFIGLNAVL</sequence>
<gene>
    <name evidence="1" type="ORF">GQ607_001572</name>
</gene>
<proteinExistence type="predicted"/>
<feature type="non-terminal residue" evidence="1">
    <location>
        <position position="1"/>
    </location>
</feature>
<reference evidence="1 2" key="1">
    <citation type="submission" date="2019-12" db="EMBL/GenBank/DDBJ databases">
        <title>A genome sequence resource for the geographically widespread anthracnose pathogen Colletotrichum asianum.</title>
        <authorList>
            <person name="Meng Y."/>
        </authorList>
    </citation>
    <scope>NUCLEOTIDE SEQUENCE [LARGE SCALE GENOMIC DNA]</scope>
    <source>
        <strain evidence="1 2">ICMP 18580</strain>
    </source>
</reference>
<keyword evidence="2" id="KW-1185">Reference proteome</keyword>
<evidence type="ECO:0000313" key="1">
    <source>
        <dbReference type="EMBL" id="KAF0331264.1"/>
    </source>
</evidence>
<dbReference type="AlphaFoldDB" id="A0A8H3WQP3"/>
<evidence type="ECO:0008006" key="3">
    <source>
        <dbReference type="Google" id="ProtNLM"/>
    </source>
</evidence>
<accession>A0A8H3WQP3</accession>